<dbReference type="Proteomes" id="UP000731519">
    <property type="component" value="Unassembled WGS sequence"/>
</dbReference>
<accession>A0ABQ6XNA6</accession>
<evidence type="ECO:0000313" key="2">
    <source>
        <dbReference type="Proteomes" id="UP000731519"/>
    </source>
</evidence>
<evidence type="ECO:0000313" key="1">
    <source>
        <dbReference type="EMBL" id="KAF0647247.1"/>
    </source>
</evidence>
<gene>
    <name evidence="1" type="ORF">K701_24330</name>
</gene>
<dbReference type="EMBL" id="ASYR01000039">
    <property type="protein sequence ID" value="KAF0647247.1"/>
    <property type="molecule type" value="Genomic_DNA"/>
</dbReference>
<protein>
    <submittedName>
        <fullName evidence="1">Uncharacterized protein</fullName>
    </submittedName>
</protein>
<comment type="caution">
    <text evidence="1">The sequence shown here is derived from an EMBL/GenBank/DDBJ whole genome shotgun (WGS) entry which is preliminary data.</text>
</comment>
<organism evidence="1 2">
    <name type="scientific">Streptomyces fradiae ATCC 10745 = DSM 40063</name>
    <dbReference type="NCBI Taxonomy" id="1319510"/>
    <lineage>
        <taxon>Bacteria</taxon>
        <taxon>Bacillati</taxon>
        <taxon>Actinomycetota</taxon>
        <taxon>Actinomycetes</taxon>
        <taxon>Kitasatosporales</taxon>
        <taxon>Streptomycetaceae</taxon>
        <taxon>Streptomyces</taxon>
    </lineage>
</organism>
<name>A0ABQ6XNA6_STRFR</name>
<proteinExistence type="predicted"/>
<keyword evidence="2" id="KW-1185">Reference proteome</keyword>
<reference evidence="1 2" key="1">
    <citation type="submission" date="2013-05" db="EMBL/GenBank/DDBJ databases">
        <title>Genome Sequence of Streptomyces fradiae.</title>
        <authorList>
            <person name="Kirby R."/>
        </authorList>
    </citation>
    <scope>NUCLEOTIDE SEQUENCE [LARGE SCALE GENOMIC DNA]</scope>
    <source>
        <strain evidence="1 2">ATCC 10745</strain>
    </source>
</reference>
<sequence length="184" mass="19519">MRESGAMESAQDVAVRVREAEDPLFGAVTVELDTAAGMVEVRGDTVPQIVLRRAVGVREVDEHIPVGTRDGALLSLAVDGAAVQVRPGKGRLTRRSFRVDVTYEGIVYRLVPDSLAGSRLLRDGDPLGWLESVGDGDVSARWRDGARVRAVEAAIGYALAAGFGTGAQPMWALALEALGDLLPN</sequence>